<dbReference type="EC" id="2.5.1.47" evidence="5"/>
<dbReference type="Proteomes" id="UP000251686">
    <property type="component" value="Unassembled WGS sequence"/>
</dbReference>
<evidence type="ECO:0000256" key="6">
    <source>
        <dbReference type="ARBA" id="ARBA00022605"/>
    </source>
</evidence>
<evidence type="ECO:0000256" key="4">
    <source>
        <dbReference type="ARBA" id="ARBA00011738"/>
    </source>
</evidence>
<dbReference type="Gene3D" id="3.40.50.1100">
    <property type="match status" value="2"/>
</dbReference>
<evidence type="ECO:0000256" key="1">
    <source>
        <dbReference type="ARBA" id="ARBA00001933"/>
    </source>
</evidence>
<dbReference type="InterPro" id="IPR050214">
    <property type="entry name" value="Cys_Synth/Cystath_Beta-Synth"/>
</dbReference>
<keyword evidence="7" id="KW-0808">Transferase</keyword>
<dbReference type="SUPFAM" id="SSF53686">
    <property type="entry name" value="Tryptophan synthase beta subunit-like PLP-dependent enzymes"/>
    <property type="match status" value="1"/>
</dbReference>
<keyword evidence="6" id="KW-0028">Amino-acid biosynthesis</keyword>
<evidence type="ECO:0000259" key="11">
    <source>
        <dbReference type="Pfam" id="PF00291"/>
    </source>
</evidence>
<proteinExistence type="inferred from homology"/>
<evidence type="ECO:0000256" key="10">
    <source>
        <dbReference type="ARBA" id="ARBA00047931"/>
    </source>
</evidence>
<comment type="subunit">
    <text evidence="4">Homodimer.</text>
</comment>
<evidence type="ECO:0000256" key="7">
    <source>
        <dbReference type="ARBA" id="ARBA00022679"/>
    </source>
</evidence>
<gene>
    <name evidence="12" type="primary">mccA</name>
    <name evidence="12" type="ORF">NCTC13131_05912</name>
</gene>
<reference evidence="12" key="1">
    <citation type="submission" date="2020-11" db="EMBL/GenBank/DDBJ databases">
        <authorList>
            <consortium name="Pathogen Informatics"/>
        </authorList>
    </citation>
    <scope>NUCLEOTIDE SEQUENCE</scope>
    <source>
        <strain evidence="12">NCTC13131</strain>
    </source>
</reference>
<dbReference type="CDD" id="cd01561">
    <property type="entry name" value="CBS_like"/>
    <property type="match status" value="1"/>
</dbReference>
<feature type="domain" description="Tryptophan synthase beta chain-like PALP" evidence="11">
    <location>
        <begin position="22"/>
        <end position="299"/>
    </location>
</feature>
<dbReference type="AlphaFoldDB" id="A0A133PZF9"/>
<comment type="caution">
    <text evidence="12">The sequence shown here is derived from an EMBL/GenBank/DDBJ whole genome shotgun (WGS) entry which is preliminary data.</text>
</comment>
<dbReference type="EMBL" id="UAUZ02000004">
    <property type="protein sequence ID" value="CAD7354937.1"/>
    <property type="molecule type" value="Genomic_DNA"/>
</dbReference>
<name>A0A133PZF9_STAAU</name>
<evidence type="ECO:0000256" key="5">
    <source>
        <dbReference type="ARBA" id="ARBA00012681"/>
    </source>
</evidence>
<evidence type="ECO:0000256" key="2">
    <source>
        <dbReference type="ARBA" id="ARBA00004962"/>
    </source>
</evidence>
<dbReference type="InterPro" id="IPR001216">
    <property type="entry name" value="P-phosphate_BS"/>
</dbReference>
<dbReference type="GO" id="GO:0016829">
    <property type="term" value="F:lyase activity"/>
    <property type="evidence" value="ECO:0007669"/>
    <property type="project" value="UniProtKB-KW"/>
</dbReference>
<evidence type="ECO:0000313" key="12">
    <source>
        <dbReference type="EMBL" id="CAD7354937.1"/>
    </source>
</evidence>
<organism evidence="12 13">
    <name type="scientific">Staphylococcus aureus</name>
    <dbReference type="NCBI Taxonomy" id="1280"/>
    <lineage>
        <taxon>Bacteria</taxon>
        <taxon>Bacillati</taxon>
        <taxon>Bacillota</taxon>
        <taxon>Bacilli</taxon>
        <taxon>Bacillales</taxon>
        <taxon>Staphylococcaceae</taxon>
        <taxon>Staphylococcus</taxon>
    </lineage>
</organism>
<dbReference type="Pfam" id="PF00291">
    <property type="entry name" value="PALP"/>
    <property type="match status" value="1"/>
</dbReference>
<keyword evidence="9" id="KW-0198">Cysteine biosynthesis</keyword>
<sequence length="321" mass="35064">MKKGFIHLIGMSDEGASMITYDLIGNTPLVLLEHYSDDKVKIYAKLEQWNPGGSVKDRLGKYLVEKAIQEGRVRAGQTIVEATAGNTGIGLAIAANRHHLKCKIFAPYGFSEEKINIMIALGAEVSRTSQSEGMHGAQLAARSYAEKYGAVYMNQFESEHNPDTYFHTLGPELTSALQQIDYFVAGIGSGGTFTGTARYLKQHHVQCYAVEPEGSVLNGGPAHAHDTEGIGSEKWPIFLERRLVDGIFTIKDQDAFRNVKSLAINEGLLVGSSSGAALQGALNLKAQLSEGTIVVVFPDGSDRYMSKQIFNYEENNNEQEN</sequence>
<dbReference type="PROSITE" id="PS00901">
    <property type="entry name" value="CYS_SYNTHASE"/>
    <property type="match status" value="1"/>
</dbReference>
<dbReference type="GO" id="GO:0006535">
    <property type="term" value="P:cysteine biosynthetic process from serine"/>
    <property type="evidence" value="ECO:0007669"/>
    <property type="project" value="InterPro"/>
</dbReference>
<evidence type="ECO:0000256" key="9">
    <source>
        <dbReference type="ARBA" id="ARBA00023192"/>
    </source>
</evidence>
<keyword evidence="8" id="KW-0663">Pyridoxal phosphate</keyword>
<evidence type="ECO:0000256" key="3">
    <source>
        <dbReference type="ARBA" id="ARBA00007103"/>
    </source>
</evidence>
<keyword evidence="12" id="KW-0456">Lyase</keyword>
<dbReference type="PANTHER" id="PTHR10314">
    <property type="entry name" value="CYSTATHIONINE BETA-SYNTHASE"/>
    <property type="match status" value="1"/>
</dbReference>
<evidence type="ECO:0000256" key="8">
    <source>
        <dbReference type="ARBA" id="ARBA00022898"/>
    </source>
</evidence>
<dbReference type="GO" id="GO:0004124">
    <property type="term" value="F:cysteine synthase activity"/>
    <property type="evidence" value="ECO:0007669"/>
    <property type="project" value="UniProtKB-EC"/>
</dbReference>
<evidence type="ECO:0000313" key="13">
    <source>
        <dbReference type="Proteomes" id="UP000251686"/>
    </source>
</evidence>
<protein>
    <recommendedName>
        <fullName evidence="5">cysteine synthase</fullName>
        <ecNumber evidence="5">2.5.1.47</ecNumber>
    </recommendedName>
</protein>
<dbReference type="FunFam" id="3.40.50.1100:FF:000006">
    <property type="entry name" value="Cysteine synthase"/>
    <property type="match status" value="1"/>
</dbReference>
<dbReference type="InterPro" id="IPR036052">
    <property type="entry name" value="TrpB-like_PALP_sf"/>
</dbReference>
<dbReference type="InterPro" id="IPR001926">
    <property type="entry name" value="TrpB-like_PALP"/>
</dbReference>
<accession>A0A133PZF9</accession>
<comment type="similarity">
    <text evidence="3">Belongs to the cysteine synthase/cystathionine beta-synthase family.</text>
</comment>
<comment type="catalytic activity">
    <reaction evidence="10">
        <text>O-acetyl-L-serine + hydrogen sulfide = L-cysteine + acetate</text>
        <dbReference type="Rhea" id="RHEA:14829"/>
        <dbReference type="ChEBI" id="CHEBI:29919"/>
        <dbReference type="ChEBI" id="CHEBI:30089"/>
        <dbReference type="ChEBI" id="CHEBI:35235"/>
        <dbReference type="ChEBI" id="CHEBI:58340"/>
        <dbReference type="EC" id="2.5.1.47"/>
    </reaction>
</comment>
<comment type="pathway">
    <text evidence="2">Amino-acid biosynthesis; L-cysteine biosynthesis; L-cysteine from L-serine: step 2/2.</text>
</comment>
<comment type="cofactor">
    <cofactor evidence="1">
        <name>pyridoxal 5'-phosphate</name>
        <dbReference type="ChEBI" id="CHEBI:597326"/>
    </cofactor>
</comment>